<keyword evidence="7" id="KW-1185">Reference proteome</keyword>
<dbReference type="InterPro" id="IPR050129">
    <property type="entry name" value="Zn_alcohol_dh"/>
</dbReference>
<dbReference type="InterPro" id="IPR036291">
    <property type="entry name" value="NAD(P)-bd_dom_sf"/>
</dbReference>
<dbReference type="PANTHER" id="PTHR43401">
    <property type="entry name" value="L-THREONINE 3-DEHYDROGENASE"/>
    <property type="match status" value="1"/>
</dbReference>
<dbReference type="AlphaFoldDB" id="A0A832XJH5"/>
<comment type="similarity">
    <text evidence="4">Belongs to the zinc-containing alcohol dehydrogenase family.</text>
</comment>
<organism evidence="6 7">
    <name type="scientific">Candidatus Naiadarchaeum limnaeum</name>
    <dbReference type="NCBI Taxonomy" id="2756139"/>
    <lineage>
        <taxon>Archaea</taxon>
        <taxon>Candidatus Undinarchaeota</taxon>
        <taxon>Candidatus Undinarchaeia</taxon>
        <taxon>Candidatus Naiadarchaeales</taxon>
        <taxon>Candidatus Naiadarchaeaceae</taxon>
        <taxon>Candidatus Naiadarchaeum</taxon>
    </lineage>
</organism>
<dbReference type="GO" id="GO:0016616">
    <property type="term" value="F:oxidoreductase activity, acting on the CH-OH group of donors, NAD or NADP as acceptor"/>
    <property type="evidence" value="ECO:0007669"/>
    <property type="project" value="UniProtKB-ARBA"/>
</dbReference>
<dbReference type="SUPFAM" id="SSF50129">
    <property type="entry name" value="GroES-like"/>
    <property type="match status" value="1"/>
</dbReference>
<dbReference type="InterPro" id="IPR013154">
    <property type="entry name" value="ADH-like_N"/>
</dbReference>
<protein>
    <submittedName>
        <fullName evidence="6">Alcohol dehydrogenase catalytic domain-containing protein</fullName>
    </submittedName>
</protein>
<dbReference type="InterPro" id="IPR011032">
    <property type="entry name" value="GroES-like_sf"/>
</dbReference>
<evidence type="ECO:0000256" key="3">
    <source>
        <dbReference type="ARBA" id="ARBA00023002"/>
    </source>
</evidence>
<evidence type="ECO:0000256" key="1">
    <source>
        <dbReference type="ARBA" id="ARBA00022723"/>
    </source>
</evidence>
<dbReference type="PROSITE" id="PS00059">
    <property type="entry name" value="ADH_ZINC"/>
    <property type="match status" value="1"/>
</dbReference>
<sequence>MRVAMYYNNNDVRLEDMPIPEISEGELLIKIIASGICGSDVMEWYRIKKAPLVLGHETTGTIEKVGKGVNGYKKGDKVFVTHHVPCYKCNYCKRGEETNCELLHKTKYYPGGFSEFLRLPKINIQNFGIFKLPKEVSFEEGTFIEPLACVVRAQKKANVKKGDTVLVIGTGVSGILHIQTAKANGAKKIFGTARSEHHLNYAKKFGAIPINANDNVPEKVRSLNDGKLADVVIVCAANQSAYNQAISSVANGGTLLFYAPADPGVNLNLDMNEIWKKGIRMMSSYAAAKDDLKKSIELIRTKKVNVKDMITHRFQLSEAQKGFQLTAHPQNSLKVIIEPHK</sequence>
<evidence type="ECO:0000259" key="5">
    <source>
        <dbReference type="SMART" id="SM00829"/>
    </source>
</evidence>
<keyword evidence="2 4" id="KW-0862">Zinc</keyword>
<comment type="cofactor">
    <cofactor evidence="4">
        <name>Zn(2+)</name>
        <dbReference type="ChEBI" id="CHEBI:29105"/>
    </cofactor>
</comment>
<dbReference type="PANTHER" id="PTHR43401:SF2">
    <property type="entry name" value="L-THREONINE 3-DEHYDROGENASE"/>
    <property type="match status" value="1"/>
</dbReference>
<dbReference type="InterPro" id="IPR020843">
    <property type="entry name" value="ER"/>
</dbReference>
<dbReference type="Proteomes" id="UP000646946">
    <property type="component" value="Unassembled WGS sequence"/>
</dbReference>
<name>A0A832XJH5_9ARCH</name>
<comment type="caution">
    <text evidence="6">The sequence shown here is derived from an EMBL/GenBank/DDBJ whole genome shotgun (WGS) entry which is preliminary data.</text>
</comment>
<accession>A0A832XJH5</accession>
<dbReference type="SMART" id="SM00829">
    <property type="entry name" value="PKS_ER"/>
    <property type="match status" value="1"/>
</dbReference>
<dbReference type="InterPro" id="IPR013149">
    <property type="entry name" value="ADH-like_C"/>
</dbReference>
<evidence type="ECO:0000256" key="4">
    <source>
        <dbReference type="RuleBase" id="RU361277"/>
    </source>
</evidence>
<keyword evidence="3" id="KW-0560">Oxidoreductase</keyword>
<evidence type="ECO:0000313" key="6">
    <source>
        <dbReference type="EMBL" id="HIK00607.1"/>
    </source>
</evidence>
<proteinExistence type="inferred from homology"/>
<dbReference type="GO" id="GO:0008270">
    <property type="term" value="F:zinc ion binding"/>
    <property type="evidence" value="ECO:0007669"/>
    <property type="project" value="InterPro"/>
</dbReference>
<dbReference type="EMBL" id="DVAB01000029">
    <property type="protein sequence ID" value="HIK00607.1"/>
    <property type="molecule type" value="Genomic_DNA"/>
</dbReference>
<dbReference type="Pfam" id="PF08240">
    <property type="entry name" value="ADH_N"/>
    <property type="match status" value="1"/>
</dbReference>
<dbReference type="Gene3D" id="3.40.50.720">
    <property type="entry name" value="NAD(P)-binding Rossmann-like Domain"/>
    <property type="match status" value="1"/>
</dbReference>
<dbReference type="GO" id="GO:0030554">
    <property type="term" value="F:adenyl nucleotide binding"/>
    <property type="evidence" value="ECO:0007669"/>
    <property type="project" value="UniProtKB-ARBA"/>
</dbReference>
<dbReference type="CDD" id="cd08235">
    <property type="entry name" value="iditol_2_DH_like"/>
    <property type="match status" value="1"/>
</dbReference>
<dbReference type="GO" id="GO:0051262">
    <property type="term" value="P:protein tetramerization"/>
    <property type="evidence" value="ECO:0007669"/>
    <property type="project" value="UniProtKB-ARBA"/>
</dbReference>
<evidence type="ECO:0000256" key="2">
    <source>
        <dbReference type="ARBA" id="ARBA00022833"/>
    </source>
</evidence>
<dbReference type="Gene3D" id="3.90.180.10">
    <property type="entry name" value="Medium-chain alcohol dehydrogenases, catalytic domain"/>
    <property type="match status" value="1"/>
</dbReference>
<evidence type="ECO:0000313" key="7">
    <source>
        <dbReference type="Proteomes" id="UP000646946"/>
    </source>
</evidence>
<dbReference type="SUPFAM" id="SSF51735">
    <property type="entry name" value="NAD(P)-binding Rossmann-fold domains"/>
    <property type="match status" value="1"/>
</dbReference>
<keyword evidence="1 4" id="KW-0479">Metal-binding</keyword>
<reference evidence="6 7" key="1">
    <citation type="journal article" name="Nat. Commun.">
        <title>Undinarchaeota illuminate DPANN phylogeny and the impact of gene transfer on archaeal evolution.</title>
        <authorList>
            <person name="Dombrowski N."/>
            <person name="Williams T.A."/>
            <person name="Sun J."/>
            <person name="Woodcroft B.J."/>
            <person name="Lee J.H."/>
            <person name="Minh B.Q."/>
            <person name="Rinke C."/>
            <person name="Spang A."/>
        </authorList>
    </citation>
    <scope>NUCLEOTIDE SEQUENCE [LARGE SCALE GENOMIC DNA]</scope>
    <source>
        <strain evidence="6">MAG_bin1129</strain>
    </source>
</reference>
<dbReference type="GO" id="GO:0043168">
    <property type="term" value="F:anion binding"/>
    <property type="evidence" value="ECO:0007669"/>
    <property type="project" value="UniProtKB-ARBA"/>
</dbReference>
<gene>
    <name evidence="6" type="ORF">H1016_03640</name>
</gene>
<dbReference type="Pfam" id="PF00107">
    <property type="entry name" value="ADH_zinc_N"/>
    <property type="match status" value="1"/>
</dbReference>
<dbReference type="InterPro" id="IPR002328">
    <property type="entry name" value="ADH_Zn_CS"/>
</dbReference>
<feature type="domain" description="Enoyl reductase (ER)" evidence="5">
    <location>
        <begin position="8"/>
        <end position="337"/>
    </location>
</feature>